<evidence type="ECO:0000256" key="5">
    <source>
        <dbReference type="SAM" id="MobiDB-lite"/>
    </source>
</evidence>
<dbReference type="PANTHER" id="PTHR45696:SF43">
    <property type="entry name" value="RIBOSOMAL PROTEIN L12 FAMILY"/>
    <property type="match status" value="1"/>
</dbReference>
<comment type="caution">
    <text evidence="7">The sequence shown here is derived from an EMBL/GenBank/DDBJ whole genome shotgun (WGS) entry which is preliminary data.</text>
</comment>
<sequence length="114" mass="12105">MGKGNTYDSHDPLRVSGGEGASGPMIDSTLEKCQIKGYTEYSDEGVNAEKIATPVIAANMTIESYWPGLFAKLCEKKSLDHLIMNMGVGGGGVAVAVSALAAEEKKLLDGFFRF</sequence>
<name>A0A2U1MFC3_ARTAN</name>
<dbReference type="EMBL" id="PKPP01005494">
    <property type="protein sequence ID" value="PWA59912.1"/>
    <property type="molecule type" value="Genomic_DNA"/>
</dbReference>
<evidence type="ECO:0000256" key="4">
    <source>
        <dbReference type="ARBA" id="ARBA00023274"/>
    </source>
</evidence>
<evidence type="ECO:0000256" key="3">
    <source>
        <dbReference type="ARBA" id="ARBA00022980"/>
    </source>
</evidence>
<dbReference type="Gene3D" id="1.10.10.1410">
    <property type="match status" value="1"/>
</dbReference>
<dbReference type="PANTHER" id="PTHR45696">
    <property type="entry name" value="60S ACIDIC RIBOSOMAL PROTEIN P1"/>
    <property type="match status" value="1"/>
</dbReference>
<keyword evidence="8" id="KW-1185">Reference proteome</keyword>
<dbReference type="GO" id="GO:0030295">
    <property type="term" value="F:protein kinase activator activity"/>
    <property type="evidence" value="ECO:0007669"/>
    <property type="project" value="TreeGrafter"/>
</dbReference>
<dbReference type="GO" id="GO:0022625">
    <property type="term" value="C:cytosolic large ribosomal subunit"/>
    <property type="evidence" value="ECO:0007669"/>
    <property type="project" value="TreeGrafter"/>
</dbReference>
<comment type="similarity">
    <text evidence="1">Belongs to the eukaryotic ribosomal protein P1/P2 family.</text>
</comment>
<evidence type="ECO:0000256" key="1">
    <source>
        <dbReference type="ARBA" id="ARBA00005436"/>
    </source>
</evidence>
<dbReference type="InterPro" id="IPR038716">
    <property type="entry name" value="P1/P2_N_sf"/>
</dbReference>
<gene>
    <name evidence="7" type="ORF">CTI12_AA384610</name>
</gene>
<keyword evidence="3 7" id="KW-0689">Ribosomal protein</keyword>
<dbReference type="Pfam" id="PF00428">
    <property type="entry name" value="Ribosomal_60s"/>
    <property type="match status" value="1"/>
</dbReference>
<protein>
    <submittedName>
        <fullName evidence="7">60S acidic ribosomal protein P1</fullName>
    </submittedName>
</protein>
<keyword evidence="6" id="KW-0472">Membrane</keyword>
<dbReference type="GO" id="GO:0002181">
    <property type="term" value="P:cytoplasmic translation"/>
    <property type="evidence" value="ECO:0007669"/>
    <property type="project" value="TreeGrafter"/>
</dbReference>
<keyword evidence="6" id="KW-0812">Transmembrane</keyword>
<feature type="region of interest" description="Disordered" evidence="5">
    <location>
        <begin position="1"/>
        <end position="26"/>
    </location>
</feature>
<dbReference type="AlphaFoldDB" id="A0A2U1MFC3"/>
<keyword evidence="6" id="KW-1133">Transmembrane helix</keyword>
<accession>A0A2U1MFC3</accession>
<organism evidence="7 8">
    <name type="scientific">Artemisia annua</name>
    <name type="common">Sweet wormwood</name>
    <dbReference type="NCBI Taxonomy" id="35608"/>
    <lineage>
        <taxon>Eukaryota</taxon>
        <taxon>Viridiplantae</taxon>
        <taxon>Streptophyta</taxon>
        <taxon>Embryophyta</taxon>
        <taxon>Tracheophyta</taxon>
        <taxon>Spermatophyta</taxon>
        <taxon>Magnoliopsida</taxon>
        <taxon>eudicotyledons</taxon>
        <taxon>Gunneridae</taxon>
        <taxon>Pentapetalae</taxon>
        <taxon>asterids</taxon>
        <taxon>campanulids</taxon>
        <taxon>Asterales</taxon>
        <taxon>Asteraceae</taxon>
        <taxon>Asteroideae</taxon>
        <taxon>Anthemideae</taxon>
        <taxon>Artemisiinae</taxon>
        <taxon>Artemisia</taxon>
    </lineage>
</organism>
<dbReference type="STRING" id="35608.A0A2U1MFC3"/>
<feature type="transmembrane region" description="Helical" evidence="6">
    <location>
        <begin position="82"/>
        <end position="102"/>
    </location>
</feature>
<evidence type="ECO:0000313" key="7">
    <source>
        <dbReference type="EMBL" id="PWA59912.1"/>
    </source>
</evidence>
<dbReference type="Proteomes" id="UP000245207">
    <property type="component" value="Unassembled WGS sequence"/>
</dbReference>
<evidence type="ECO:0000313" key="8">
    <source>
        <dbReference type="Proteomes" id="UP000245207"/>
    </source>
</evidence>
<dbReference type="GO" id="GO:0043021">
    <property type="term" value="F:ribonucleoprotein complex binding"/>
    <property type="evidence" value="ECO:0007669"/>
    <property type="project" value="TreeGrafter"/>
</dbReference>
<keyword evidence="4" id="KW-0687">Ribonucleoprotein</keyword>
<proteinExistence type="inferred from homology"/>
<evidence type="ECO:0000256" key="2">
    <source>
        <dbReference type="ARBA" id="ARBA00011266"/>
    </source>
</evidence>
<dbReference type="GO" id="GO:0003735">
    <property type="term" value="F:structural constituent of ribosome"/>
    <property type="evidence" value="ECO:0007669"/>
    <property type="project" value="TreeGrafter"/>
</dbReference>
<reference evidence="7 8" key="1">
    <citation type="journal article" date="2018" name="Mol. Plant">
        <title>The genome of Artemisia annua provides insight into the evolution of Asteraceae family and artemisinin biosynthesis.</title>
        <authorList>
            <person name="Shen Q."/>
            <person name="Zhang L."/>
            <person name="Liao Z."/>
            <person name="Wang S."/>
            <person name="Yan T."/>
            <person name="Shi P."/>
            <person name="Liu M."/>
            <person name="Fu X."/>
            <person name="Pan Q."/>
            <person name="Wang Y."/>
            <person name="Lv Z."/>
            <person name="Lu X."/>
            <person name="Zhang F."/>
            <person name="Jiang W."/>
            <person name="Ma Y."/>
            <person name="Chen M."/>
            <person name="Hao X."/>
            <person name="Li L."/>
            <person name="Tang Y."/>
            <person name="Lv G."/>
            <person name="Zhou Y."/>
            <person name="Sun X."/>
            <person name="Brodelius P.E."/>
            <person name="Rose J.K.C."/>
            <person name="Tang K."/>
        </authorList>
    </citation>
    <scope>NUCLEOTIDE SEQUENCE [LARGE SCALE GENOMIC DNA]</scope>
    <source>
        <strain evidence="8">cv. Huhao1</strain>
        <tissue evidence="7">Leaf</tissue>
    </source>
</reference>
<comment type="subunit">
    <text evidence="2">P1 and P2 exist as dimers at the large ribosomal subunit.</text>
</comment>
<dbReference type="OrthoDB" id="2194681at2759"/>
<evidence type="ECO:0000256" key="6">
    <source>
        <dbReference type="SAM" id="Phobius"/>
    </source>
</evidence>
<dbReference type="CDD" id="cd05831">
    <property type="entry name" value="Ribosomal_P1"/>
    <property type="match status" value="1"/>
</dbReference>